<feature type="domain" description="Response regulatory" evidence="14">
    <location>
        <begin position="3"/>
        <end position="116"/>
    </location>
</feature>
<accession>A0ABV5C809</accession>
<evidence type="ECO:0000313" key="17">
    <source>
        <dbReference type="Proteomes" id="UP001580430"/>
    </source>
</evidence>
<name>A0ABV5C809_9BACL</name>
<evidence type="ECO:0000256" key="9">
    <source>
        <dbReference type="ARBA" id="ARBA00023163"/>
    </source>
</evidence>
<keyword evidence="7 13" id="KW-0238">DNA-binding</keyword>
<evidence type="ECO:0000259" key="15">
    <source>
        <dbReference type="PROSITE" id="PS51755"/>
    </source>
</evidence>
<dbReference type="InterPro" id="IPR036388">
    <property type="entry name" value="WH-like_DNA-bd_sf"/>
</dbReference>
<evidence type="ECO:0000256" key="8">
    <source>
        <dbReference type="ARBA" id="ARBA00023159"/>
    </source>
</evidence>
<dbReference type="SMART" id="SM00862">
    <property type="entry name" value="Trans_reg_C"/>
    <property type="match status" value="1"/>
</dbReference>
<dbReference type="PROSITE" id="PS50110">
    <property type="entry name" value="RESPONSE_REGULATORY"/>
    <property type="match status" value="1"/>
</dbReference>
<evidence type="ECO:0000256" key="5">
    <source>
        <dbReference type="ARBA" id="ARBA00023015"/>
    </source>
</evidence>
<evidence type="ECO:0000259" key="14">
    <source>
        <dbReference type="PROSITE" id="PS50110"/>
    </source>
</evidence>
<evidence type="ECO:0000313" key="16">
    <source>
        <dbReference type="EMBL" id="MFB5763653.1"/>
    </source>
</evidence>
<dbReference type="PANTHER" id="PTHR48111:SF49">
    <property type="entry name" value="HEME RESPONSE REGULATOR HSSR"/>
    <property type="match status" value="1"/>
</dbReference>
<evidence type="ECO:0000256" key="1">
    <source>
        <dbReference type="ARBA" id="ARBA00004496"/>
    </source>
</evidence>
<dbReference type="Pfam" id="PF00486">
    <property type="entry name" value="Trans_reg_C"/>
    <property type="match status" value="1"/>
</dbReference>
<keyword evidence="2" id="KW-0963">Cytoplasm</keyword>
<comment type="function">
    <text evidence="10">Member of the two-component regulatory system HssS/HssR involved in intracellular heme homeostasis and tempering of staphylococcal virulence. Phosphorylated HssR binds to a direct repeat sequence within hrtAB promoter and activates the expression of hrtAB, an efflux pump, in response to extracellular heme, hemin, hemoglobin or blood.</text>
</comment>
<gene>
    <name evidence="16" type="ORF">ACE5LO_25065</name>
</gene>
<dbReference type="InterPro" id="IPR001867">
    <property type="entry name" value="OmpR/PhoB-type_DNA-bd"/>
</dbReference>
<dbReference type="CDD" id="cd00383">
    <property type="entry name" value="trans_reg_C"/>
    <property type="match status" value="1"/>
</dbReference>
<comment type="caution">
    <text evidence="16">The sequence shown here is derived from an EMBL/GenBank/DDBJ whole genome shotgun (WGS) entry which is preliminary data.</text>
</comment>
<reference evidence="16 17" key="1">
    <citation type="submission" date="2024-09" db="EMBL/GenBank/DDBJ databases">
        <title>Paenibacillus zeirhizospherea sp. nov., isolated from surface of the maize (Zea mays) roots in a horticulture field, Hungary.</title>
        <authorList>
            <person name="Marton D."/>
            <person name="Farkas M."/>
            <person name="Bedics A."/>
            <person name="Toth E."/>
            <person name="Tancsics A."/>
            <person name="Boka K."/>
            <person name="Marati G."/>
            <person name="Kriszt B."/>
            <person name="Cserhati M."/>
        </authorList>
    </citation>
    <scope>NUCLEOTIDE SEQUENCE [LARGE SCALE GENOMIC DNA]</scope>
    <source>
        <strain evidence="16 17">JCM 18446</strain>
    </source>
</reference>
<dbReference type="RefSeq" id="WP_375522657.1">
    <property type="nucleotide sequence ID" value="NZ_JBHIRY010000041.1"/>
</dbReference>
<dbReference type="Pfam" id="PF00072">
    <property type="entry name" value="Response_reg"/>
    <property type="match status" value="1"/>
</dbReference>
<evidence type="ECO:0000256" key="2">
    <source>
        <dbReference type="ARBA" id="ARBA00022490"/>
    </source>
</evidence>
<evidence type="ECO:0000256" key="13">
    <source>
        <dbReference type="PROSITE-ProRule" id="PRU01091"/>
    </source>
</evidence>
<feature type="modified residue" description="4-aspartylphosphate" evidence="12">
    <location>
        <position position="52"/>
    </location>
</feature>
<comment type="subcellular location">
    <subcellularLocation>
        <location evidence="1">Cytoplasm</location>
    </subcellularLocation>
</comment>
<keyword evidence="17" id="KW-1185">Reference proteome</keyword>
<keyword evidence="3 12" id="KW-0597">Phosphoprotein</keyword>
<evidence type="ECO:0000256" key="7">
    <source>
        <dbReference type="ARBA" id="ARBA00023125"/>
    </source>
</evidence>
<dbReference type="Gene3D" id="1.10.10.10">
    <property type="entry name" value="Winged helix-like DNA-binding domain superfamily/Winged helix DNA-binding domain"/>
    <property type="match status" value="1"/>
</dbReference>
<keyword evidence="4" id="KW-0902">Two-component regulatory system</keyword>
<feature type="domain" description="OmpR/PhoB-type" evidence="15">
    <location>
        <begin position="124"/>
        <end position="221"/>
    </location>
</feature>
<dbReference type="SMART" id="SM00448">
    <property type="entry name" value="REC"/>
    <property type="match status" value="1"/>
</dbReference>
<evidence type="ECO:0000256" key="4">
    <source>
        <dbReference type="ARBA" id="ARBA00023012"/>
    </source>
</evidence>
<evidence type="ECO:0000256" key="10">
    <source>
        <dbReference type="ARBA" id="ARBA00037471"/>
    </source>
</evidence>
<keyword evidence="6" id="KW-0843">Virulence</keyword>
<keyword evidence="5" id="KW-0805">Transcription regulation</keyword>
<dbReference type="Gene3D" id="6.10.250.690">
    <property type="match status" value="1"/>
</dbReference>
<organism evidence="16 17">
    <name type="scientific">Paenibacillus medicaginis</name>
    <dbReference type="NCBI Taxonomy" id="1470560"/>
    <lineage>
        <taxon>Bacteria</taxon>
        <taxon>Bacillati</taxon>
        <taxon>Bacillota</taxon>
        <taxon>Bacilli</taxon>
        <taxon>Bacillales</taxon>
        <taxon>Paenibacillaceae</taxon>
        <taxon>Paenibacillus</taxon>
    </lineage>
</organism>
<proteinExistence type="predicted"/>
<dbReference type="SUPFAM" id="SSF52172">
    <property type="entry name" value="CheY-like"/>
    <property type="match status" value="1"/>
</dbReference>
<evidence type="ECO:0000256" key="3">
    <source>
        <dbReference type="ARBA" id="ARBA00022553"/>
    </source>
</evidence>
<dbReference type="InterPro" id="IPR011006">
    <property type="entry name" value="CheY-like_superfamily"/>
</dbReference>
<evidence type="ECO:0000256" key="12">
    <source>
        <dbReference type="PROSITE-ProRule" id="PRU00169"/>
    </source>
</evidence>
<dbReference type="PROSITE" id="PS51755">
    <property type="entry name" value="OMPR_PHOB"/>
    <property type="match status" value="1"/>
</dbReference>
<dbReference type="PANTHER" id="PTHR48111">
    <property type="entry name" value="REGULATOR OF RPOS"/>
    <property type="match status" value="1"/>
</dbReference>
<feature type="DNA-binding region" description="OmpR/PhoB-type" evidence="13">
    <location>
        <begin position="124"/>
        <end position="221"/>
    </location>
</feature>
<keyword evidence="9" id="KW-0804">Transcription</keyword>
<protein>
    <recommendedName>
        <fullName evidence="11">Heme response regulator HssR</fullName>
    </recommendedName>
</protein>
<dbReference type="InterPro" id="IPR039420">
    <property type="entry name" value="WalR-like"/>
</dbReference>
<evidence type="ECO:0000256" key="6">
    <source>
        <dbReference type="ARBA" id="ARBA00023026"/>
    </source>
</evidence>
<sequence length="223" mass="25773">MATILVVDDDASIREVVTVLLKQEYFSVREACDGQAALDIAEGHEIDMAIIDIMLPKVDGWELCKEFRQLYDFPILMLTVKGESVQKLKGFNLGADDYMVKPFEPLELLVRVKALLRRYQINQSHRVQIGELLMNKNTYTVTVGDSSHTLPLKEFLLLFKLAEAAGRTYTREQLIESIWGIHFSGNDRTLDVHINRLRERFKHQSYFRIKTIRGLGYRLEVLI</sequence>
<keyword evidence="8" id="KW-0010">Activator</keyword>
<evidence type="ECO:0000256" key="11">
    <source>
        <dbReference type="ARBA" id="ARBA00039976"/>
    </source>
</evidence>
<dbReference type="EMBL" id="JBHIRY010000041">
    <property type="protein sequence ID" value="MFB5763653.1"/>
    <property type="molecule type" value="Genomic_DNA"/>
</dbReference>
<dbReference type="Proteomes" id="UP001580430">
    <property type="component" value="Unassembled WGS sequence"/>
</dbReference>
<dbReference type="InterPro" id="IPR001789">
    <property type="entry name" value="Sig_transdc_resp-reg_receiver"/>
</dbReference>
<dbReference type="Gene3D" id="3.40.50.2300">
    <property type="match status" value="1"/>
</dbReference>